<keyword evidence="2" id="KW-1185">Reference proteome</keyword>
<organism evidence="1 2">
    <name type="scientific">Dioscorea alata</name>
    <name type="common">Purple yam</name>
    <dbReference type="NCBI Taxonomy" id="55571"/>
    <lineage>
        <taxon>Eukaryota</taxon>
        <taxon>Viridiplantae</taxon>
        <taxon>Streptophyta</taxon>
        <taxon>Embryophyta</taxon>
        <taxon>Tracheophyta</taxon>
        <taxon>Spermatophyta</taxon>
        <taxon>Magnoliopsida</taxon>
        <taxon>Liliopsida</taxon>
        <taxon>Dioscoreales</taxon>
        <taxon>Dioscoreaceae</taxon>
        <taxon>Dioscorea</taxon>
    </lineage>
</organism>
<reference evidence="2" key="1">
    <citation type="journal article" date="2022" name="Nat. Commun.">
        <title>Chromosome evolution and the genetic basis of agronomically important traits in greater yam.</title>
        <authorList>
            <person name="Bredeson J.V."/>
            <person name="Lyons J.B."/>
            <person name="Oniyinde I.O."/>
            <person name="Okereke N.R."/>
            <person name="Kolade O."/>
            <person name="Nnabue I."/>
            <person name="Nwadili C.O."/>
            <person name="Hribova E."/>
            <person name="Parker M."/>
            <person name="Nwogha J."/>
            <person name="Shu S."/>
            <person name="Carlson J."/>
            <person name="Kariba R."/>
            <person name="Muthemba S."/>
            <person name="Knop K."/>
            <person name="Barton G.J."/>
            <person name="Sherwood A.V."/>
            <person name="Lopez-Montes A."/>
            <person name="Asiedu R."/>
            <person name="Jamnadass R."/>
            <person name="Muchugi A."/>
            <person name="Goodstein D."/>
            <person name="Egesi C.N."/>
            <person name="Featherston J."/>
            <person name="Asfaw A."/>
            <person name="Simpson G.G."/>
            <person name="Dolezel J."/>
            <person name="Hendre P.S."/>
            <person name="Van Deynze A."/>
            <person name="Kumar P.L."/>
            <person name="Obidiegwu J.E."/>
            <person name="Bhattacharjee R."/>
            <person name="Rokhsar D.S."/>
        </authorList>
    </citation>
    <scope>NUCLEOTIDE SEQUENCE [LARGE SCALE GENOMIC DNA]</scope>
    <source>
        <strain evidence="2">cv. TDa95/00328</strain>
    </source>
</reference>
<dbReference type="EMBL" id="CM037030">
    <property type="protein sequence ID" value="KAH7650618.1"/>
    <property type="molecule type" value="Genomic_DNA"/>
</dbReference>
<proteinExistence type="predicted"/>
<comment type="caution">
    <text evidence="1">The sequence shown here is derived from an EMBL/GenBank/DDBJ whole genome shotgun (WGS) entry which is preliminary data.</text>
</comment>
<protein>
    <submittedName>
        <fullName evidence="1">CRIB domain-containing protein</fullName>
    </submittedName>
</protein>
<dbReference type="Proteomes" id="UP000827976">
    <property type="component" value="Chromosome 20"/>
</dbReference>
<evidence type="ECO:0000313" key="2">
    <source>
        <dbReference type="Proteomes" id="UP000827976"/>
    </source>
</evidence>
<evidence type="ECO:0000313" key="1">
    <source>
        <dbReference type="EMBL" id="KAH7650618.1"/>
    </source>
</evidence>
<sequence length="137" mass="14752">MKGDHQLQHLVFLLLFTACFSIASSTTEKHEEETPVAPGDMKCTCNPCGCGGEVIPPPPPSPPPPSPPKSTSCSPPPPAPPPPAQTWYVIGTPGVLYPLDPQYYPSQACRSSHAWLPHIILLLVAFIFLEGFNLLLL</sequence>
<accession>A0ACB7TPP6</accession>
<name>A0ACB7TPP6_DIOAL</name>
<gene>
    <name evidence="1" type="ORF">IHE45_20G001100</name>
</gene>